<feature type="compositionally biased region" description="Basic and acidic residues" evidence="1">
    <location>
        <begin position="1722"/>
        <end position="1732"/>
    </location>
</feature>
<feature type="region of interest" description="Disordered" evidence="1">
    <location>
        <begin position="87"/>
        <end position="109"/>
    </location>
</feature>
<evidence type="ECO:0000313" key="2">
    <source>
        <dbReference type="EMBL" id="KAJ8948795.1"/>
    </source>
</evidence>
<feature type="region of interest" description="Disordered" evidence="1">
    <location>
        <begin position="134"/>
        <end position="209"/>
    </location>
</feature>
<feature type="compositionally biased region" description="Polar residues" evidence="1">
    <location>
        <begin position="429"/>
        <end position="442"/>
    </location>
</feature>
<dbReference type="EMBL" id="JANEYF010002274">
    <property type="protein sequence ID" value="KAJ8948795.1"/>
    <property type="molecule type" value="Genomic_DNA"/>
</dbReference>
<feature type="compositionally biased region" description="Polar residues" evidence="1">
    <location>
        <begin position="1518"/>
        <end position="1535"/>
    </location>
</feature>
<feature type="compositionally biased region" description="Polar residues" evidence="1">
    <location>
        <begin position="159"/>
        <end position="171"/>
    </location>
</feature>
<comment type="caution">
    <text evidence="2">The sequence shown here is derived from an EMBL/GenBank/DDBJ whole genome shotgun (WGS) entry which is preliminary data.</text>
</comment>
<evidence type="ECO:0000256" key="1">
    <source>
        <dbReference type="SAM" id="MobiDB-lite"/>
    </source>
</evidence>
<feature type="compositionally biased region" description="Basic and acidic residues" evidence="1">
    <location>
        <begin position="443"/>
        <end position="454"/>
    </location>
</feature>
<gene>
    <name evidence="2" type="ORF">NQ314_008353</name>
</gene>
<proteinExistence type="predicted"/>
<feature type="compositionally biased region" description="Polar residues" evidence="1">
    <location>
        <begin position="968"/>
        <end position="981"/>
    </location>
</feature>
<feature type="compositionally biased region" description="Basic and acidic residues" evidence="1">
    <location>
        <begin position="134"/>
        <end position="155"/>
    </location>
</feature>
<feature type="compositionally biased region" description="Low complexity" evidence="1">
    <location>
        <begin position="920"/>
        <end position="933"/>
    </location>
</feature>
<reference evidence="2" key="1">
    <citation type="journal article" date="2023" name="Insect Mol. Biol.">
        <title>Genome sequencing provides insights into the evolution of gene families encoding plant cell wall-degrading enzymes in longhorned beetles.</title>
        <authorList>
            <person name="Shin N.R."/>
            <person name="Okamura Y."/>
            <person name="Kirsch R."/>
            <person name="Pauchet Y."/>
        </authorList>
    </citation>
    <scope>NUCLEOTIDE SEQUENCE</scope>
    <source>
        <strain evidence="2">RBIC_L_NR</strain>
    </source>
</reference>
<feature type="compositionally biased region" description="Basic and acidic residues" evidence="1">
    <location>
        <begin position="172"/>
        <end position="204"/>
    </location>
</feature>
<feature type="compositionally biased region" description="Polar residues" evidence="1">
    <location>
        <begin position="991"/>
        <end position="1025"/>
    </location>
</feature>
<evidence type="ECO:0000313" key="3">
    <source>
        <dbReference type="Proteomes" id="UP001162156"/>
    </source>
</evidence>
<feature type="region of interest" description="Disordered" evidence="1">
    <location>
        <begin position="920"/>
        <end position="1025"/>
    </location>
</feature>
<feature type="compositionally biased region" description="Basic and acidic residues" evidence="1">
    <location>
        <begin position="267"/>
        <end position="316"/>
    </location>
</feature>
<feature type="compositionally biased region" description="Basic and acidic residues" evidence="1">
    <location>
        <begin position="416"/>
        <end position="425"/>
    </location>
</feature>
<feature type="region of interest" description="Disordered" evidence="1">
    <location>
        <begin position="1680"/>
        <end position="1732"/>
    </location>
</feature>
<feature type="region of interest" description="Disordered" evidence="1">
    <location>
        <begin position="848"/>
        <end position="872"/>
    </location>
</feature>
<organism evidence="2 3">
    <name type="scientific">Rhamnusium bicolor</name>
    <dbReference type="NCBI Taxonomy" id="1586634"/>
    <lineage>
        <taxon>Eukaryota</taxon>
        <taxon>Metazoa</taxon>
        <taxon>Ecdysozoa</taxon>
        <taxon>Arthropoda</taxon>
        <taxon>Hexapoda</taxon>
        <taxon>Insecta</taxon>
        <taxon>Pterygota</taxon>
        <taxon>Neoptera</taxon>
        <taxon>Endopterygota</taxon>
        <taxon>Coleoptera</taxon>
        <taxon>Polyphaga</taxon>
        <taxon>Cucujiformia</taxon>
        <taxon>Chrysomeloidea</taxon>
        <taxon>Cerambycidae</taxon>
        <taxon>Lepturinae</taxon>
        <taxon>Rhagiini</taxon>
        <taxon>Rhamnusium</taxon>
    </lineage>
</organism>
<feature type="compositionally biased region" description="Basic and acidic residues" evidence="1">
    <location>
        <begin position="475"/>
        <end position="494"/>
    </location>
</feature>
<feature type="compositionally biased region" description="Basic and acidic residues" evidence="1">
    <location>
        <begin position="94"/>
        <end position="107"/>
    </location>
</feature>
<feature type="compositionally biased region" description="Basic and acidic residues" evidence="1">
    <location>
        <begin position="337"/>
        <end position="348"/>
    </location>
</feature>
<name>A0AAV8YB02_9CUCU</name>
<accession>A0AAV8YB02</accession>
<feature type="region of interest" description="Disordered" evidence="1">
    <location>
        <begin position="1502"/>
        <end position="1535"/>
    </location>
</feature>
<dbReference type="Proteomes" id="UP001162156">
    <property type="component" value="Unassembled WGS sequence"/>
</dbReference>
<keyword evidence="3" id="KW-1185">Reference proteome</keyword>
<feature type="region of interest" description="Disordered" evidence="1">
    <location>
        <begin position="266"/>
        <end position="500"/>
    </location>
</feature>
<feature type="compositionally biased region" description="Polar residues" evidence="1">
    <location>
        <begin position="406"/>
        <end position="415"/>
    </location>
</feature>
<feature type="compositionally biased region" description="Polar residues" evidence="1">
    <location>
        <begin position="455"/>
        <end position="466"/>
    </location>
</feature>
<sequence length="1771" mass="197529">MRVLKNGKEELLTDEAVPSCSNISKDAQNKKQINNEIKKFEDIQKEHKNDSYSDRVSDENQIKEYAKKAKRDLFKEEVGPTCYSLSAQGISEGKTNDSKTERLDNQKQNKIKTYNNTEQKSKTCNDQLIHVSKDEAKITERGRDYNSEKQREKKLGASTAESKIVKSSNMNEQRENSDKNKRFSEDSRCFKKERRKLDESKKSVESASLVRYSDYKKSVDLSKKSPPPEMSLCTIMGVRKKITSRRTTFSNENELYLQRMYRLFGSDSDHEQEEKDETKSKKHDDKSAGTKRKVDKDHGSHKREPQQKKSFTESYRKHPSKAKSVDIHRRNSVHGSSAREDDPKKLIIMDKNAYDIPNSNISQKANTSALVNKSSQHKTSHLNNKTLSRSKDISKSKRSSTATTSVESNKTVGSSNKDKYCEKRRVSMSVPSVNEITTSQKSFPEKSDKTERSANKNNLSNNSEDSFASKAINNRIKDKNSKHFKGDSSPKSESRTSSLNNKEKCRLFVDVRKNQLYQVEEYSKKQEKQPKVGKNPTVVENIGRENVKENWHRDKEVNSPIDQNNKGGTRFDEHTVKEQRNVSPIQACDNQNDGISGSMKVQKQIDQSKTTYNKSLLNNVSISSTVLQPKLVLSRIDSQISVNAKMDSNAQKNRKVDVATKEKELPIKKAIETFALELSFMKFRRCSVTEDDCCDRAVILESPDVRDKIEIAKQVVIPFPNISNFDQKESSDDVIEIKPDIPIIDLTSEANEMKDEKCLDPPKNNISVKPDEKNDLDLVLEIANNTTGEERITLYRSEETLNNSLDLQAMVASISSSVLSNDDNKTCEDIKIDEDIKTDDKSVGAVSNTVTDKTVPSSQPNTHKKQVPNRGDTIKSAASNIEKSTSVPVPQKSSSHISGLTQLLIEKAINDAFNLREQQSSNLNSTNNNSQANKETSTSGTNKPPTSTSKSIAQKSSTVNIKSVGIPDTSSCQDSTATININVRDPPPYPVQNNTTGTDNITVHNRWNENSGTDPSYAVAQSQRGTESNQITFGFLPQNLRTYANVKKRHAVTQNQSRPDNNSTQMPFETITQSPISEQNSFMAAQTPRQTQNNIAPRTKNSGSEQSLLIASTNQFQNTIQAGPNAISMSPGCTENNTSGQNFFVMSQTPKRMENRVPASLVTQSSRVEQSSNAQNAIGINKTNEQLPLPLTSQSVGQFGAGSPLRNLQLLVANEPEQMQEISYMELNYVGLTLTRYLCYYDGLKKAQLMYSEEIRKLARCLPTIVKQELAQFDNNNYVQFYSLSKEMFKDLKNLNIKASTTNFLKIRTLMKSVYTAMKQIIPNVTISWFYLMLGAMIEPELIQYKSKPFLKDLCNYVTYVSSQIYTRNISVQHQGAAENNVPVKLVAMENSLQTNLLKAQQDNISTKVKQNKASSMSARVEGGVMHCRSSGQNTGGTIQAQSLLEYWKNADIENISITPSPVVSVSDAGKGPSVPNVCLSSGGGVPQFKEVRNETLKSYLLSNNSKTSGKRSYPNPAHTNLATQASKQPSTSSSNLTVHSNIVINPTLVNAPTLPKKNISNVANVIRPTATANLSPNLLQMRPSLSKLGTNEIYKIRLPFTKPYDVSCPSPPTTSAPVLKTVVQSSPVQSTIQTGSSMPLLSEDINLPNLSHIQSIGPSPVYAPMAFVHPVVNSLSPPLEISEEPTSSAVENVSHTNDNNSNLPEVKPSTSKESFNTDNSPHVKSETDLQLSDKDIETIDLTWLDDIDPEQLQSEIEFISVKKEEPMEKK</sequence>
<feature type="compositionally biased region" description="Polar residues" evidence="1">
    <location>
        <begin position="934"/>
        <end position="961"/>
    </location>
</feature>
<feature type="compositionally biased region" description="Polar residues" evidence="1">
    <location>
        <begin position="848"/>
        <end position="861"/>
    </location>
</feature>
<feature type="compositionally biased region" description="Polar residues" evidence="1">
    <location>
        <begin position="357"/>
        <end position="374"/>
    </location>
</feature>
<protein>
    <submittedName>
        <fullName evidence="2">Uncharacterized protein</fullName>
    </submittedName>
</protein>
<feature type="compositionally biased region" description="Polar residues" evidence="1">
    <location>
        <begin position="1685"/>
        <end position="1721"/>
    </location>
</feature>